<dbReference type="Proteomes" id="UP000251960">
    <property type="component" value="Chromosome 10"/>
</dbReference>
<sequence>MGRYIMRTGSTGLGSILFTSPRMTGHRHRRMRSSPSAAELELLRNAPRPAQHSLCGVGVSGSLPVRNVPHVISPASGVTQSVGDDGVEPPPTLPAGRPGKPGSCGTTVPGLAQGAGDTGPDDDGRPGMGDGTTGEDEPLDTGGDGLGLGYPGNTGLRGLLPGRPGNRSASASAGLLAATDGCTDVSTAATASTVAMHLAMDAAVASLLLMMACIAVTVQINHRTGASR</sequence>
<proteinExistence type="predicted"/>
<feature type="transmembrane region" description="Helical" evidence="2">
    <location>
        <begin position="194"/>
        <end position="218"/>
    </location>
</feature>
<feature type="compositionally biased region" description="Low complexity" evidence="1">
    <location>
        <begin position="153"/>
        <end position="169"/>
    </location>
</feature>
<evidence type="ECO:0000256" key="1">
    <source>
        <dbReference type="SAM" id="MobiDB-lite"/>
    </source>
</evidence>
<dbReference type="AlphaFoldDB" id="A0A3L6G7I8"/>
<gene>
    <name evidence="3" type="ORF">Zm00014a_024613</name>
</gene>
<comment type="caution">
    <text evidence="3">The sequence shown here is derived from an EMBL/GenBank/DDBJ whole genome shotgun (WGS) entry which is preliminary data.</text>
</comment>
<protein>
    <submittedName>
        <fullName evidence="3">Uncharacterized protein</fullName>
    </submittedName>
</protein>
<dbReference type="EMBL" id="NCVQ01000002">
    <property type="protein sequence ID" value="PWZ44501.1"/>
    <property type="molecule type" value="Genomic_DNA"/>
</dbReference>
<evidence type="ECO:0000256" key="2">
    <source>
        <dbReference type="SAM" id="Phobius"/>
    </source>
</evidence>
<keyword evidence="2" id="KW-0472">Membrane</keyword>
<accession>A0A3L6G7I8</accession>
<keyword evidence="2" id="KW-1133">Transmembrane helix</keyword>
<feature type="region of interest" description="Disordered" evidence="1">
    <location>
        <begin position="75"/>
        <end position="169"/>
    </location>
</feature>
<reference evidence="3" key="1">
    <citation type="journal article" date="2018" name="Nat. Genet.">
        <title>Extensive intraspecific gene order and gene structural variations between Mo17 and other maize genomes.</title>
        <authorList>
            <person name="Sun S."/>
            <person name="Zhou Y."/>
            <person name="Chen J."/>
            <person name="Shi J."/>
            <person name="Zhao H."/>
            <person name="Zhao H."/>
            <person name="Song W."/>
            <person name="Zhang M."/>
            <person name="Cui Y."/>
            <person name="Dong X."/>
            <person name="Liu H."/>
            <person name="Ma X."/>
            <person name="Jiao Y."/>
            <person name="Wang B."/>
            <person name="Wei X."/>
            <person name="Stein J.C."/>
            <person name="Glaubitz J.C."/>
            <person name="Lu F."/>
            <person name="Yu G."/>
            <person name="Liang C."/>
            <person name="Fengler K."/>
            <person name="Li B."/>
            <person name="Rafalski A."/>
            <person name="Schnable P.S."/>
            <person name="Ware D.H."/>
            <person name="Buckler E.S."/>
            <person name="Lai J."/>
        </authorList>
    </citation>
    <scope>NUCLEOTIDE SEQUENCE [LARGE SCALE GENOMIC DNA]</scope>
    <source>
        <tissue evidence="3">Seedling</tissue>
    </source>
</reference>
<feature type="compositionally biased region" description="Gly residues" evidence="1">
    <location>
        <begin position="142"/>
        <end position="152"/>
    </location>
</feature>
<evidence type="ECO:0000313" key="3">
    <source>
        <dbReference type="EMBL" id="PWZ44501.1"/>
    </source>
</evidence>
<keyword evidence="2" id="KW-0812">Transmembrane</keyword>
<name>A0A3L6G7I8_MAIZE</name>
<organism evidence="3">
    <name type="scientific">Zea mays</name>
    <name type="common">Maize</name>
    <dbReference type="NCBI Taxonomy" id="4577"/>
    <lineage>
        <taxon>Eukaryota</taxon>
        <taxon>Viridiplantae</taxon>
        <taxon>Streptophyta</taxon>
        <taxon>Embryophyta</taxon>
        <taxon>Tracheophyta</taxon>
        <taxon>Spermatophyta</taxon>
        <taxon>Magnoliopsida</taxon>
        <taxon>Liliopsida</taxon>
        <taxon>Poales</taxon>
        <taxon>Poaceae</taxon>
        <taxon>PACMAD clade</taxon>
        <taxon>Panicoideae</taxon>
        <taxon>Andropogonodae</taxon>
        <taxon>Andropogoneae</taxon>
        <taxon>Tripsacinae</taxon>
        <taxon>Zea</taxon>
    </lineage>
</organism>